<proteinExistence type="inferred from homology"/>
<keyword evidence="7 11" id="KW-0560">Oxidoreductase</keyword>
<dbReference type="GO" id="GO:0071949">
    <property type="term" value="F:FAD binding"/>
    <property type="evidence" value="ECO:0007669"/>
    <property type="project" value="InterPro"/>
</dbReference>
<dbReference type="GO" id="GO:0070189">
    <property type="term" value="P:kynurenine metabolic process"/>
    <property type="evidence" value="ECO:0007669"/>
    <property type="project" value="TreeGrafter"/>
</dbReference>
<keyword evidence="12" id="KW-1133">Transmembrane helix</keyword>
<keyword evidence="8 11" id="KW-0503">Monooxygenase</keyword>
<accession>A0A8H7E896</accession>
<evidence type="ECO:0000313" key="14">
    <source>
        <dbReference type="EMBL" id="KAF7514089.1"/>
    </source>
</evidence>
<evidence type="ECO:0000256" key="11">
    <source>
        <dbReference type="HAMAP-Rule" id="MF_03018"/>
    </source>
</evidence>
<dbReference type="Proteomes" id="UP000606974">
    <property type="component" value="Unassembled WGS sequence"/>
</dbReference>
<comment type="cofactor">
    <cofactor evidence="1 11">
        <name>FAD</name>
        <dbReference type="ChEBI" id="CHEBI:57692"/>
    </cofactor>
</comment>
<dbReference type="HAMAP" id="MF_01971">
    <property type="entry name" value="Kynurenine_monooxygenase"/>
    <property type="match status" value="1"/>
</dbReference>
<evidence type="ECO:0000256" key="7">
    <source>
        <dbReference type="ARBA" id="ARBA00023002"/>
    </source>
</evidence>
<evidence type="ECO:0000313" key="15">
    <source>
        <dbReference type="Proteomes" id="UP000606974"/>
    </source>
</evidence>
<feature type="transmembrane region" description="Helical" evidence="12">
    <location>
        <begin position="460"/>
        <end position="481"/>
    </location>
</feature>
<dbReference type="SUPFAM" id="SSF51905">
    <property type="entry name" value="FAD/NAD(P)-binding domain"/>
    <property type="match status" value="1"/>
</dbReference>
<dbReference type="GO" id="GO:0034354">
    <property type="term" value="P:'de novo' NAD+ biosynthetic process from L-tryptophan"/>
    <property type="evidence" value="ECO:0007669"/>
    <property type="project" value="UniProtKB-UniRule"/>
</dbReference>
<comment type="subcellular location">
    <subcellularLocation>
        <location evidence="11">Mitochondrion outer membrane</location>
    </subcellularLocation>
</comment>
<evidence type="ECO:0000256" key="1">
    <source>
        <dbReference type="ARBA" id="ARBA00001974"/>
    </source>
</evidence>
<comment type="catalytic activity">
    <reaction evidence="10 11">
        <text>L-kynurenine + NADPH + O2 + H(+) = 3-hydroxy-L-kynurenine + NADP(+) + H2O</text>
        <dbReference type="Rhea" id="RHEA:20545"/>
        <dbReference type="ChEBI" id="CHEBI:15377"/>
        <dbReference type="ChEBI" id="CHEBI:15378"/>
        <dbReference type="ChEBI" id="CHEBI:15379"/>
        <dbReference type="ChEBI" id="CHEBI:57783"/>
        <dbReference type="ChEBI" id="CHEBI:57959"/>
        <dbReference type="ChEBI" id="CHEBI:58125"/>
        <dbReference type="ChEBI" id="CHEBI:58349"/>
        <dbReference type="EC" id="1.14.13.9"/>
    </reaction>
</comment>
<gene>
    <name evidence="11 14" type="primary">BNA4</name>
    <name evidence="14" type="ORF">GJ744_004414</name>
</gene>
<feature type="domain" description="FAD-binding" evidence="13">
    <location>
        <begin position="8"/>
        <end position="357"/>
    </location>
</feature>
<protein>
    <recommendedName>
        <fullName evidence="11">Kynurenine 3-monooxygenase</fullName>
        <ecNumber evidence="11">1.14.13.9</ecNumber>
    </recommendedName>
    <alternativeName>
        <fullName evidence="11">Biosynthesis of nicotinic acid protein 4</fullName>
    </alternativeName>
    <alternativeName>
        <fullName evidence="11">Kynurenine 3-hydroxylase</fullName>
    </alternativeName>
</protein>
<reference evidence="14" key="1">
    <citation type="submission" date="2020-02" db="EMBL/GenBank/DDBJ databases">
        <authorList>
            <person name="Palmer J.M."/>
        </authorList>
    </citation>
    <scope>NUCLEOTIDE SEQUENCE</scope>
    <source>
        <strain evidence="14">EPUS1.4</strain>
        <tissue evidence="14">Thallus</tissue>
    </source>
</reference>
<dbReference type="InterPro" id="IPR002938">
    <property type="entry name" value="FAD-bd"/>
</dbReference>
<keyword evidence="12" id="KW-0812">Transmembrane</keyword>
<evidence type="ECO:0000256" key="6">
    <source>
        <dbReference type="ARBA" id="ARBA00022857"/>
    </source>
</evidence>
<keyword evidence="6 11" id="KW-0521">NADP</keyword>
<dbReference type="PANTHER" id="PTHR46028:SF2">
    <property type="entry name" value="KYNURENINE 3-MONOOXYGENASE"/>
    <property type="match status" value="1"/>
</dbReference>
<dbReference type="EMBL" id="JAACFV010000002">
    <property type="protein sequence ID" value="KAF7514089.1"/>
    <property type="molecule type" value="Genomic_DNA"/>
</dbReference>
<dbReference type="UniPathway" id="UPA00253">
    <property type="reaction ID" value="UER00328"/>
</dbReference>
<keyword evidence="2 11" id="KW-0285">Flavoprotein</keyword>
<keyword evidence="3 11" id="KW-0662">Pyridine nucleotide biosynthesis</keyword>
<dbReference type="GO" id="GO:0004502">
    <property type="term" value="F:kynurenine 3-monooxygenase activity"/>
    <property type="evidence" value="ECO:0007669"/>
    <property type="project" value="UniProtKB-UniRule"/>
</dbReference>
<dbReference type="PRINTS" id="PR00420">
    <property type="entry name" value="RNGMNOXGNASE"/>
</dbReference>
<dbReference type="GO" id="GO:0019805">
    <property type="term" value="P:quinolinate biosynthetic process"/>
    <property type="evidence" value="ECO:0007669"/>
    <property type="project" value="UniProtKB-UniRule"/>
</dbReference>
<evidence type="ECO:0000256" key="12">
    <source>
        <dbReference type="SAM" id="Phobius"/>
    </source>
</evidence>
<dbReference type="InterPro" id="IPR036188">
    <property type="entry name" value="FAD/NAD-bd_sf"/>
</dbReference>
<evidence type="ECO:0000256" key="3">
    <source>
        <dbReference type="ARBA" id="ARBA00022642"/>
    </source>
</evidence>
<evidence type="ECO:0000256" key="9">
    <source>
        <dbReference type="ARBA" id="ARBA00023128"/>
    </source>
</evidence>
<keyword evidence="11 12" id="KW-0472">Membrane</keyword>
<dbReference type="GO" id="GO:0043420">
    <property type="term" value="P:anthranilate metabolic process"/>
    <property type="evidence" value="ECO:0007669"/>
    <property type="project" value="UniProtKB-UniRule"/>
</dbReference>
<evidence type="ECO:0000256" key="8">
    <source>
        <dbReference type="ARBA" id="ARBA00023033"/>
    </source>
</evidence>
<dbReference type="InterPro" id="IPR027545">
    <property type="entry name" value="Kynurenine_monooxygenase"/>
</dbReference>
<keyword evidence="15" id="KW-1185">Reference proteome</keyword>
<comment type="pathway">
    <text evidence="11">Cofactor biosynthesis; NAD(+) biosynthesis; quinolinate from L-kynurenine: step 1/3.</text>
</comment>
<dbReference type="GO" id="GO:0005741">
    <property type="term" value="C:mitochondrial outer membrane"/>
    <property type="evidence" value="ECO:0007669"/>
    <property type="project" value="UniProtKB-SubCell"/>
</dbReference>
<keyword evidence="9 11" id="KW-0496">Mitochondrion</keyword>
<evidence type="ECO:0000259" key="13">
    <source>
        <dbReference type="Pfam" id="PF01494"/>
    </source>
</evidence>
<sequence>MEHRQPQKVVVVGAGPVGSLAALYAATRGDDVELYELRGDLRDTSTTPLNFTKSINLALSERGINALRHSQHPPLVNSIIVETIPMYGRMIHGLSTTGAPTQSPQAYDVHGRHISAVDRGGLNKRLLDELDKMPNVEFFFNHKLTGADFQGRKAWFEVRRQPEERSGPGHRAPEIEVSFDLLLGADGAHSAARYHMMKYAQTNFSQEYIDTLWCEFTIPPSPENDFRISPNHLHIWPAGDFMFIAIPSLDKSFTCTLFGPTSLFENLKNVKNSSHSPLEDLFTEQFPGIIPDLISRQDLHEQFNRNPHLPLINIKCNPHHFDGSVVIVGDSANAIVPFYGQGMNAGLESVRILFDYLDNHGVYAANKNADEVQQARAAALAAYTAHRVPDAHCIADLALQNYIEMRSDVRSPIYRVRKFVEETLDRYLPGLGWATQYSRVSFGNERYSKIAQQASKQGKILAMSLIAVAVGLIGGGGGLVARRWYHARQGTGWLSKWLMTAGQEVERRRR</sequence>
<evidence type="ECO:0000256" key="4">
    <source>
        <dbReference type="ARBA" id="ARBA00022787"/>
    </source>
</evidence>
<evidence type="ECO:0000256" key="10">
    <source>
        <dbReference type="ARBA" id="ARBA00047818"/>
    </source>
</evidence>
<dbReference type="FunFam" id="3.50.50.60:FF:000129">
    <property type="entry name" value="Kynurenine 3-monooxygenase"/>
    <property type="match status" value="1"/>
</dbReference>
<evidence type="ECO:0000256" key="2">
    <source>
        <dbReference type="ARBA" id="ARBA00022630"/>
    </source>
</evidence>
<comment type="function">
    <text evidence="11">Catalyzes the hydroxylation of L-kynurenine (L-Kyn) to form 3-hydroxy-L-kynurenine (L-3OHKyn). Required for synthesis of quinolinic acid.</text>
</comment>
<organism evidence="14 15">
    <name type="scientific">Endocarpon pusillum</name>
    <dbReference type="NCBI Taxonomy" id="364733"/>
    <lineage>
        <taxon>Eukaryota</taxon>
        <taxon>Fungi</taxon>
        <taxon>Dikarya</taxon>
        <taxon>Ascomycota</taxon>
        <taxon>Pezizomycotina</taxon>
        <taxon>Eurotiomycetes</taxon>
        <taxon>Chaetothyriomycetidae</taxon>
        <taxon>Verrucariales</taxon>
        <taxon>Verrucariaceae</taxon>
        <taxon>Endocarpon</taxon>
    </lineage>
</organism>
<evidence type="ECO:0000256" key="5">
    <source>
        <dbReference type="ARBA" id="ARBA00022827"/>
    </source>
</evidence>
<dbReference type="Pfam" id="PF01494">
    <property type="entry name" value="FAD_binding_3"/>
    <property type="match status" value="1"/>
</dbReference>
<name>A0A8H7E896_9EURO</name>
<keyword evidence="5 11" id="KW-0274">FAD</keyword>
<dbReference type="PANTHER" id="PTHR46028">
    <property type="entry name" value="KYNURENINE 3-MONOOXYGENASE"/>
    <property type="match status" value="1"/>
</dbReference>
<dbReference type="EC" id="1.14.13.9" evidence="11"/>
<comment type="caution">
    <text evidence="14">The sequence shown here is derived from an EMBL/GenBank/DDBJ whole genome shotgun (WGS) entry which is preliminary data.</text>
</comment>
<dbReference type="OrthoDB" id="10053569at2759"/>
<dbReference type="GO" id="GO:0006569">
    <property type="term" value="P:L-tryptophan catabolic process"/>
    <property type="evidence" value="ECO:0007669"/>
    <property type="project" value="UniProtKB-UniRule"/>
</dbReference>
<keyword evidence="4 11" id="KW-1000">Mitochondrion outer membrane</keyword>
<dbReference type="AlphaFoldDB" id="A0A8H7E896"/>
<comment type="similarity">
    <text evidence="11">Belongs to the aromatic-ring hydroxylase family. KMO subfamily.</text>
</comment>
<dbReference type="Gene3D" id="3.50.50.60">
    <property type="entry name" value="FAD/NAD(P)-binding domain"/>
    <property type="match status" value="1"/>
</dbReference>